<keyword evidence="3" id="KW-1185">Reference proteome</keyword>
<keyword evidence="1" id="KW-0812">Transmembrane</keyword>
<protein>
    <recommendedName>
        <fullName evidence="4">Iron uptake protein</fullName>
    </recommendedName>
</protein>
<keyword evidence="1" id="KW-1133">Transmembrane helix</keyword>
<proteinExistence type="predicted"/>
<feature type="transmembrane region" description="Helical" evidence="1">
    <location>
        <begin position="22"/>
        <end position="44"/>
    </location>
</feature>
<evidence type="ECO:0000313" key="3">
    <source>
        <dbReference type="Proteomes" id="UP001267638"/>
    </source>
</evidence>
<evidence type="ECO:0000256" key="1">
    <source>
        <dbReference type="SAM" id="Phobius"/>
    </source>
</evidence>
<organism evidence="2 3">
    <name type="scientific">Sphingobium xenophagum</name>
    <dbReference type="NCBI Taxonomy" id="121428"/>
    <lineage>
        <taxon>Bacteria</taxon>
        <taxon>Pseudomonadati</taxon>
        <taxon>Pseudomonadota</taxon>
        <taxon>Alphaproteobacteria</taxon>
        <taxon>Sphingomonadales</taxon>
        <taxon>Sphingomonadaceae</taxon>
        <taxon>Sphingobium</taxon>
    </lineage>
</organism>
<comment type="caution">
    <text evidence="2">The sequence shown here is derived from an EMBL/GenBank/DDBJ whole genome shotgun (WGS) entry which is preliminary data.</text>
</comment>
<gene>
    <name evidence="2" type="ORF">J2W40_001603</name>
</gene>
<name>A0ABU1WZP8_SPHXE</name>
<dbReference type="Proteomes" id="UP001267638">
    <property type="component" value="Unassembled WGS sequence"/>
</dbReference>
<accession>A0ABU1WZP8</accession>
<feature type="transmembrane region" description="Helical" evidence="1">
    <location>
        <begin position="81"/>
        <end position="100"/>
    </location>
</feature>
<keyword evidence="1" id="KW-0472">Membrane</keyword>
<reference evidence="2 3" key="1">
    <citation type="submission" date="2023-07" db="EMBL/GenBank/DDBJ databases">
        <title>Sorghum-associated microbial communities from plants grown in Nebraska, USA.</title>
        <authorList>
            <person name="Schachtman D."/>
        </authorList>
    </citation>
    <scope>NUCLEOTIDE SEQUENCE [LARGE SCALE GENOMIC DNA]</scope>
    <source>
        <strain evidence="2 3">4256</strain>
    </source>
</reference>
<evidence type="ECO:0008006" key="4">
    <source>
        <dbReference type="Google" id="ProtNLM"/>
    </source>
</evidence>
<evidence type="ECO:0000313" key="2">
    <source>
        <dbReference type="EMBL" id="MDR7154788.1"/>
    </source>
</evidence>
<sequence length="105" mass="10877">MTSAIAMSKQARHRWSVAARSLAGTLGAYGVTALFTAALSLLLARIGMDRVEAVTAATLLSFAVFALIAMAVFHARSAVRAWIWLIGASIPVGAALLALLPGVRG</sequence>
<dbReference type="EMBL" id="JAVDWV010000006">
    <property type="protein sequence ID" value="MDR7154788.1"/>
    <property type="molecule type" value="Genomic_DNA"/>
</dbReference>
<feature type="transmembrane region" description="Helical" evidence="1">
    <location>
        <begin position="56"/>
        <end position="75"/>
    </location>
</feature>